<dbReference type="GO" id="GO:1904263">
    <property type="term" value="P:positive regulation of TORC1 signaling"/>
    <property type="evidence" value="ECO:0007669"/>
    <property type="project" value="TreeGrafter"/>
</dbReference>
<dbReference type="GO" id="GO:0005525">
    <property type="term" value="F:GTP binding"/>
    <property type="evidence" value="ECO:0007669"/>
    <property type="project" value="UniProtKB-KW"/>
</dbReference>
<dbReference type="EMBL" id="LAZR01006074">
    <property type="protein sequence ID" value="KKM94932.1"/>
    <property type="molecule type" value="Genomic_DNA"/>
</dbReference>
<dbReference type="GO" id="GO:0005634">
    <property type="term" value="C:nucleus"/>
    <property type="evidence" value="ECO:0007669"/>
    <property type="project" value="TreeGrafter"/>
</dbReference>
<evidence type="ECO:0000256" key="2">
    <source>
        <dbReference type="ARBA" id="ARBA00023134"/>
    </source>
</evidence>
<dbReference type="SMART" id="SM00177">
    <property type="entry name" value="ARF"/>
    <property type="match status" value="1"/>
</dbReference>
<dbReference type="AlphaFoldDB" id="A0A0F9PP23"/>
<dbReference type="InterPro" id="IPR027417">
    <property type="entry name" value="P-loop_NTPase"/>
</dbReference>
<protein>
    <submittedName>
        <fullName evidence="3">Uncharacterized protein</fullName>
    </submittedName>
</protein>
<dbReference type="PANTHER" id="PTHR11259:SF2">
    <property type="entry name" value="GH16429P"/>
    <property type="match status" value="1"/>
</dbReference>
<dbReference type="Gene3D" id="3.40.50.300">
    <property type="entry name" value="P-loop containing nucleotide triphosphate hydrolases"/>
    <property type="match status" value="1"/>
</dbReference>
<evidence type="ECO:0000313" key="3">
    <source>
        <dbReference type="EMBL" id="KKM94932.1"/>
    </source>
</evidence>
<dbReference type="GO" id="GO:0009267">
    <property type="term" value="P:cellular response to starvation"/>
    <property type="evidence" value="ECO:0007669"/>
    <property type="project" value="TreeGrafter"/>
</dbReference>
<dbReference type="Pfam" id="PF04670">
    <property type="entry name" value="Gtr1_RagA"/>
    <property type="match status" value="1"/>
</dbReference>
<reference evidence="3" key="1">
    <citation type="journal article" date="2015" name="Nature">
        <title>Complex archaea that bridge the gap between prokaryotes and eukaryotes.</title>
        <authorList>
            <person name="Spang A."/>
            <person name="Saw J.H."/>
            <person name="Jorgensen S.L."/>
            <person name="Zaremba-Niedzwiedzka K."/>
            <person name="Martijn J."/>
            <person name="Lind A.E."/>
            <person name="van Eijk R."/>
            <person name="Schleper C."/>
            <person name="Guy L."/>
            <person name="Ettema T.J."/>
        </authorList>
    </citation>
    <scope>NUCLEOTIDE SEQUENCE</scope>
</reference>
<dbReference type="GO" id="GO:0005764">
    <property type="term" value="C:lysosome"/>
    <property type="evidence" value="ECO:0007669"/>
    <property type="project" value="TreeGrafter"/>
</dbReference>
<evidence type="ECO:0000256" key="1">
    <source>
        <dbReference type="ARBA" id="ARBA00022741"/>
    </source>
</evidence>
<proteinExistence type="predicted"/>
<name>A0A0F9PP23_9ZZZZ</name>
<gene>
    <name evidence="3" type="ORF">LCGC14_1193350</name>
</gene>
<dbReference type="SUPFAM" id="SSF52540">
    <property type="entry name" value="P-loop containing nucleoside triphosphate hydrolases"/>
    <property type="match status" value="1"/>
</dbReference>
<dbReference type="GO" id="GO:1990131">
    <property type="term" value="C:Gtr1-Gtr2 GTPase complex"/>
    <property type="evidence" value="ECO:0007669"/>
    <property type="project" value="TreeGrafter"/>
</dbReference>
<sequence length="458" mass="53362">MSVFDDRGPVPKIIWPENLNEKAGLLIAMKTISLLMGDSVYQDSQGLGVGVNYFGILPFPDLKLNGLTYFFLIPEKKARGQAYASTITILINEEDRIFFYENMKYLRIIIDKAATQIQKEKEFQAQKKIMDEIRNELFEFTQDLKDPLSTKRQLKIILSGLDKAGKSSFLLGIRRRYSEIIKSLPTKGVERTEENLFEEQNSQILIWDIGGQIKYRDRFLEESKMYLYNVDLVFFFIDIQDIERIGEALNFFRRITAKLVELNEYPPIIVCLTKFDPDLQGSKEIFKNLEIIADEVEKRSDKFLTKIFQTSIFDHWSLVTAYSYGLSRLSPNRELFRNQLEQFAKKTNSDAVLLLNENGIILSNFSKSEISERVFEISAPYFKNLYNTFREFKLLEQDFLVSSGIGDNSKKVIFKKIQAGKYNLYLLLFIEKSLEIEKIERNLPEFSKNLVELISTYI</sequence>
<dbReference type="PANTHER" id="PTHR11259">
    <property type="entry name" value="RAS-RELATED GTP BINDING RAG/GTR YEAST"/>
    <property type="match status" value="1"/>
</dbReference>
<organism evidence="3">
    <name type="scientific">marine sediment metagenome</name>
    <dbReference type="NCBI Taxonomy" id="412755"/>
    <lineage>
        <taxon>unclassified sequences</taxon>
        <taxon>metagenomes</taxon>
        <taxon>ecological metagenomes</taxon>
    </lineage>
</organism>
<dbReference type="InterPro" id="IPR006762">
    <property type="entry name" value="Gtr1_RagA"/>
</dbReference>
<keyword evidence="1" id="KW-0547">Nucleotide-binding</keyword>
<keyword evidence="2" id="KW-0342">GTP-binding</keyword>
<dbReference type="GO" id="GO:0003924">
    <property type="term" value="F:GTPase activity"/>
    <property type="evidence" value="ECO:0007669"/>
    <property type="project" value="TreeGrafter"/>
</dbReference>
<accession>A0A0F9PP23</accession>
<dbReference type="GO" id="GO:0010507">
    <property type="term" value="P:negative regulation of autophagy"/>
    <property type="evidence" value="ECO:0007669"/>
    <property type="project" value="TreeGrafter"/>
</dbReference>
<comment type="caution">
    <text evidence="3">The sequence shown here is derived from an EMBL/GenBank/DDBJ whole genome shotgun (WGS) entry which is preliminary data.</text>
</comment>